<dbReference type="Proteomes" id="UP000258102">
    <property type="component" value="Chromosome 1"/>
</dbReference>
<dbReference type="OrthoDB" id="9794137at2"/>
<organism evidence="3 6">
    <name type="scientific">Pseudoalteromonas piscicida</name>
    <dbReference type="NCBI Taxonomy" id="43662"/>
    <lineage>
        <taxon>Bacteria</taxon>
        <taxon>Pseudomonadati</taxon>
        <taxon>Pseudomonadota</taxon>
        <taxon>Gammaproteobacteria</taxon>
        <taxon>Alteromonadales</taxon>
        <taxon>Pseudoalteromonadaceae</taxon>
        <taxon>Pseudoalteromonas</taxon>
    </lineage>
</organism>
<gene>
    <name evidence="4" type="ORF">CWB74_02365</name>
    <name evidence="3" type="ORF">D0511_15040</name>
    <name evidence="2" type="ORF">PPIS_a2673</name>
</gene>
<keyword evidence="5" id="KW-1185">Reference proteome</keyword>
<accession>A0A0F4P974</accession>
<dbReference type="InterPro" id="IPR047140">
    <property type="entry name" value="LabA"/>
</dbReference>
<name>A0A0F4P974_PSEO7</name>
<reference evidence="4 7" key="2">
    <citation type="submission" date="2017-12" db="EMBL/GenBank/DDBJ databases">
        <authorList>
            <person name="Paulsen S."/>
            <person name="Gram L.K."/>
        </authorList>
    </citation>
    <scope>NUCLEOTIDE SEQUENCE [LARGE SCALE GENOMIC DNA]</scope>
    <source>
        <strain evidence="4 7">S1607</strain>
    </source>
</reference>
<dbReference type="Pfam" id="PF01936">
    <property type="entry name" value="NYN"/>
    <property type="match status" value="1"/>
</dbReference>
<proteinExistence type="predicted"/>
<evidence type="ECO:0000313" key="4">
    <source>
        <dbReference type="EMBL" id="TMN81371.1"/>
    </source>
</evidence>
<evidence type="ECO:0000259" key="1">
    <source>
        <dbReference type="Pfam" id="PF01936"/>
    </source>
</evidence>
<dbReference type="EMBL" id="CP011924">
    <property type="protein sequence ID" value="ATD07599.1"/>
    <property type="molecule type" value="Genomic_DNA"/>
</dbReference>
<evidence type="ECO:0000313" key="6">
    <source>
        <dbReference type="Proteomes" id="UP000258102"/>
    </source>
</evidence>
<dbReference type="PANTHER" id="PTHR35458:SF8">
    <property type="entry name" value="SLR0650 PROTEIN"/>
    <property type="match status" value="1"/>
</dbReference>
<dbReference type="Gene3D" id="3.40.50.1010">
    <property type="entry name" value="5'-nuclease"/>
    <property type="match status" value="1"/>
</dbReference>
<dbReference type="Proteomes" id="UP000016521">
    <property type="component" value="Chromosome I"/>
</dbReference>
<dbReference type="GeneID" id="67502884"/>
<evidence type="ECO:0000313" key="3">
    <source>
        <dbReference type="EMBL" id="AXR03243.1"/>
    </source>
</evidence>
<dbReference type="CDD" id="cd10911">
    <property type="entry name" value="PIN_LabA"/>
    <property type="match status" value="1"/>
</dbReference>
<reference evidence="2 5" key="1">
    <citation type="submission" date="2015-06" db="EMBL/GenBank/DDBJ databases">
        <authorList>
            <person name="Xie B.-B."/>
            <person name="Rong J.-C."/>
            <person name="Qin Q.-L."/>
            <person name="Zhang Y.-Z."/>
        </authorList>
    </citation>
    <scope>NUCLEOTIDE SEQUENCE [LARGE SCALE GENOMIC DNA]</scope>
    <source>
        <strain evidence="2 5">JCM 20779</strain>
    </source>
</reference>
<dbReference type="PANTHER" id="PTHR35458">
    <property type="entry name" value="SLR0755 PROTEIN"/>
    <property type="match status" value="1"/>
</dbReference>
<evidence type="ECO:0000313" key="7">
    <source>
        <dbReference type="Proteomes" id="UP000305423"/>
    </source>
</evidence>
<reference evidence="7" key="4">
    <citation type="submission" date="2019-06" db="EMBL/GenBank/DDBJ databases">
        <title>Co-occurence of chitin degradation, pigmentation and bioactivity in marine Pseudoalteromonas.</title>
        <authorList>
            <person name="Sonnenschein E.C."/>
            <person name="Bech P.K."/>
        </authorList>
    </citation>
    <scope>NUCLEOTIDE SEQUENCE [LARGE SCALE GENOMIC DNA]</scope>
    <source>
        <strain evidence="7">S1607</strain>
    </source>
</reference>
<dbReference type="GO" id="GO:0004540">
    <property type="term" value="F:RNA nuclease activity"/>
    <property type="evidence" value="ECO:0007669"/>
    <property type="project" value="InterPro"/>
</dbReference>
<feature type="domain" description="NYN" evidence="1">
    <location>
        <begin position="3"/>
        <end position="152"/>
    </location>
</feature>
<dbReference type="AlphaFoldDB" id="A0A0F4P974"/>
<sequence>MEKVTILVDAQNVYYTTKQAYQTGFDYNAFWRKATANREVYQAIAYSSERGDDKQRQFQNILRAIGFEVKLKPYIQRADGSAKCDWDVGITIDAMECASGSDVIILVTGDGDFDLLANKLRDKYHTRVEVYGVPQLTAASLIRAASEFIPIENELLIGKK</sequence>
<dbReference type="EMBL" id="CP031761">
    <property type="protein sequence ID" value="AXR03243.1"/>
    <property type="molecule type" value="Genomic_DNA"/>
</dbReference>
<dbReference type="RefSeq" id="WP_010374680.1">
    <property type="nucleotide sequence ID" value="NZ_CP011924.1"/>
</dbReference>
<dbReference type="KEGG" id="ppis:B1L02_02720"/>
<dbReference type="InterPro" id="IPR021139">
    <property type="entry name" value="NYN"/>
</dbReference>
<evidence type="ECO:0000313" key="2">
    <source>
        <dbReference type="EMBL" id="ATD07599.1"/>
    </source>
</evidence>
<dbReference type="Proteomes" id="UP000305423">
    <property type="component" value="Unassembled WGS sequence"/>
</dbReference>
<protein>
    <submittedName>
        <fullName evidence="3">NYN domain-containing protein</fullName>
    </submittedName>
</protein>
<evidence type="ECO:0000313" key="5">
    <source>
        <dbReference type="Proteomes" id="UP000016521"/>
    </source>
</evidence>
<reference evidence="4" key="5">
    <citation type="submission" date="2019-09" db="EMBL/GenBank/DDBJ databases">
        <title>Co-occurence of chitin degradation, pigmentation and bioactivity in marine Pseudoalteromonas.</title>
        <authorList>
            <person name="Sonnenschein E.C."/>
            <person name="Bech P.K."/>
        </authorList>
    </citation>
    <scope>NUCLEOTIDE SEQUENCE</scope>
    <source>
        <strain evidence="4">S1607</strain>
    </source>
</reference>
<reference evidence="3 6" key="3">
    <citation type="submission" date="2018-08" db="EMBL/GenBank/DDBJ databases">
        <title>Whole Genome Sequences of Two Pseudoalteromonas piscicida Strains, DE1-A and DE2-A, which Exhibit Strong Antibacterial Activity against Vibrio vulnificus.</title>
        <authorList>
            <person name="Richards G.P."/>
            <person name="Needleman D.S."/>
            <person name="Watson M.A."/>
            <person name="Polson S.W."/>
        </authorList>
    </citation>
    <scope>NUCLEOTIDE SEQUENCE [LARGE SCALE GENOMIC DNA]</scope>
    <source>
        <strain evidence="3 6">DE2-A</strain>
    </source>
</reference>
<dbReference type="EMBL" id="PNEL01000007">
    <property type="protein sequence ID" value="TMN81371.1"/>
    <property type="molecule type" value="Genomic_DNA"/>
</dbReference>